<dbReference type="Proteomes" id="UP001249851">
    <property type="component" value="Unassembled WGS sequence"/>
</dbReference>
<keyword evidence="4" id="KW-1015">Disulfide bond</keyword>
<evidence type="ECO:0000313" key="10">
    <source>
        <dbReference type="EMBL" id="KAK2555357.1"/>
    </source>
</evidence>
<feature type="binding site" evidence="6">
    <location>
        <position position="181"/>
    </location>
    <ligand>
        <name>ATP</name>
        <dbReference type="ChEBI" id="CHEBI:30616"/>
    </ligand>
</feature>
<comment type="caution">
    <text evidence="10">The sequence shown here is derived from an EMBL/GenBank/DDBJ whole genome shotgun (WGS) entry which is preliminary data.</text>
</comment>
<dbReference type="Pfam" id="PF06702">
    <property type="entry name" value="Fam20C"/>
    <property type="match status" value="1"/>
</dbReference>
<dbReference type="EMBL" id="JARQWQ010000063">
    <property type="protein sequence ID" value="KAK2555357.1"/>
    <property type="molecule type" value="Genomic_DNA"/>
</dbReference>
<feature type="compositionally biased region" description="Basic and acidic residues" evidence="7">
    <location>
        <begin position="80"/>
        <end position="101"/>
    </location>
</feature>
<feature type="binding site" evidence="6">
    <location>
        <begin position="267"/>
        <end position="270"/>
    </location>
    <ligand>
        <name>ATP</name>
        <dbReference type="ChEBI" id="CHEBI:30616"/>
    </ligand>
</feature>
<feature type="domain" description="FAM20 C-terminal" evidence="9">
    <location>
        <begin position="233"/>
        <end position="437"/>
    </location>
</feature>
<evidence type="ECO:0000256" key="8">
    <source>
        <dbReference type="SAM" id="Phobius"/>
    </source>
</evidence>
<feature type="binding site" evidence="6">
    <location>
        <position position="334"/>
    </location>
    <ligand>
        <name>ATP</name>
        <dbReference type="ChEBI" id="CHEBI:30616"/>
    </ligand>
</feature>
<dbReference type="InterPro" id="IPR024869">
    <property type="entry name" value="FAM20"/>
</dbReference>
<name>A0AAD9Q5V8_ACRCE</name>
<evidence type="ECO:0000256" key="2">
    <source>
        <dbReference type="ARBA" id="ARBA00006557"/>
    </source>
</evidence>
<dbReference type="InterPro" id="IPR009581">
    <property type="entry name" value="FAM20_C"/>
</dbReference>
<evidence type="ECO:0000256" key="6">
    <source>
        <dbReference type="PIRSR" id="PIRSR624869-2"/>
    </source>
</evidence>
<keyword evidence="11" id="KW-1185">Reference proteome</keyword>
<evidence type="ECO:0000256" key="3">
    <source>
        <dbReference type="ARBA" id="ARBA00023034"/>
    </source>
</evidence>
<keyword evidence="6" id="KW-0547">Nucleotide-binding</keyword>
<keyword evidence="8" id="KW-0812">Transmembrane</keyword>
<proteinExistence type="inferred from homology"/>
<dbReference type="GO" id="GO:0005794">
    <property type="term" value="C:Golgi apparatus"/>
    <property type="evidence" value="ECO:0007669"/>
    <property type="project" value="UniProtKB-SubCell"/>
</dbReference>
<reference evidence="10" key="2">
    <citation type="journal article" date="2023" name="Science">
        <title>Genomic signatures of disease resistance in endangered staghorn corals.</title>
        <authorList>
            <person name="Vollmer S.V."/>
            <person name="Selwyn J.D."/>
            <person name="Despard B.A."/>
            <person name="Roesel C.L."/>
        </authorList>
    </citation>
    <scope>NUCLEOTIDE SEQUENCE</scope>
    <source>
        <strain evidence="10">K2</strain>
    </source>
</reference>
<dbReference type="PANTHER" id="PTHR12450">
    <property type="entry name" value="DENTIN MATRIX PROTEIN 4 PROTEIN FAM20"/>
    <property type="match status" value="1"/>
</dbReference>
<dbReference type="PANTHER" id="PTHR12450:SF14">
    <property type="entry name" value="GLYCOSAMINOGLYCAN XYLOSYLKINASE"/>
    <property type="match status" value="1"/>
</dbReference>
<evidence type="ECO:0000256" key="4">
    <source>
        <dbReference type="ARBA" id="ARBA00023157"/>
    </source>
</evidence>
<accession>A0AAD9Q5V8</accession>
<feature type="transmembrane region" description="Helical" evidence="8">
    <location>
        <begin position="24"/>
        <end position="42"/>
    </location>
</feature>
<gene>
    <name evidence="10" type="ORF">P5673_022990</name>
</gene>
<sequence length="445" mass="51470">MIQSRAFSVFYRAYFGTMKFKERFAFCMCVVCLLSPFLWMRWNLSESKHPLILSVDDSQSLLDGMDFNRIDHVHRHQRSHGVEPHSHLDRADLREDRKANSSLKEDTWNKGTYNVGAGNEIRQKDSHDTDYEYDDPWTLWKEMVKSRQITSPIDNDSVNTILEALMYKPIIAAGVGYRGTQLKATLILEGKQRVVFKPMRILGFYRAPPVVGRKINLEEEVEPIGEKRLMDTFFKEGGNTCFYGVCHYCKKAEAACANGTIMEGSVTLWLPPGWHLRNWRHPWQRTYREDKRATWEIDNNYCKTKVIKTPPYDSGPRLLDIMDTAMFDFLIVLEIHTTMNSPFLLPSISAVGNHDNDQISILVPICQCCKIRRSTWNRFRSISKQKTPLSEILRKSTKDDPVAPVLSDLQFKAIDRRLRIAMNTLQRCIEEYGESAVLISDEALS</sequence>
<feature type="region of interest" description="Disordered" evidence="7">
    <location>
        <begin position="75"/>
        <end position="101"/>
    </location>
</feature>
<comment type="subcellular location">
    <subcellularLocation>
        <location evidence="1">Golgi apparatus</location>
    </subcellularLocation>
</comment>
<evidence type="ECO:0000256" key="5">
    <source>
        <dbReference type="ARBA" id="ARBA00023180"/>
    </source>
</evidence>
<comment type="similarity">
    <text evidence="2">Belongs to the FAM20 family.</text>
</comment>
<evidence type="ECO:0000259" key="9">
    <source>
        <dbReference type="Pfam" id="PF06702"/>
    </source>
</evidence>
<keyword evidence="6" id="KW-0067">ATP-binding</keyword>
<organism evidence="10 11">
    <name type="scientific">Acropora cervicornis</name>
    <name type="common">Staghorn coral</name>
    <dbReference type="NCBI Taxonomy" id="6130"/>
    <lineage>
        <taxon>Eukaryota</taxon>
        <taxon>Metazoa</taxon>
        <taxon>Cnidaria</taxon>
        <taxon>Anthozoa</taxon>
        <taxon>Hexacorallia</taxon>
        <taxon>Scleractinia</taxon>
        <taxon>Astrocoeniina</taxon>
        <taxon>Acroporidae</taxon>
        <taxon>Acropora</taxon>
    </lineage>
</organism>
<evidence type="ECO:0000256" key="7">
    <source>
        <dbReference type="SAM" id="MobiDB-lite"/>
    </source>
</evidence>
<dbReference type="AlphaFoldDB" id="A0AAD9Q5V8"/>
<evidence type="ECO:0000313" key="11">
    <source>
        <dbReference type="Proteomes" id="UP001249851"/>
    </source>
</evidence>
<evidence type="ECO:0000256" key="1">
    <source>
        <dbReference type="ARBA" id="ARBA00004555"/>
    </source>
</evidence>
<dbReference type="GO" id="GO:0005524">
    <property type="term" value="F:ATP binding"/>
    <property type="evidence" value="ECO:0007669"/>
    <property type="project" value="UniProtKB-KW"/>
</dbReference>
<keyword evidence="8" id="KW-0472">Membrane</keyword>
<keyword evidence="8" id="KW-1133">Transmembrane helix</keyword>
<dbReference type="GO" id="GO:0016773">
    <property type="term" value="F:phosphotransferase activity, alcohol group as acceptor"/>
    <property type="evidence" value="ECO:0007669"/>
    <property type="project" value="TreeGrafter"/>
</dbReference>
<feature type="binding site" evidence="6">
    <location>
        <position position="197"/>
    </location>
    <ligand>
        <name>ATP</name>
        <dbReference type="ChEBI" id="CHEBI:30616"/>
    </ligand>
</feature>
<keyword evidence="3" id="KW-0333">Golgi apparatus</keyword>
<protein>
    <submittedName>
        <fullName evidence="10">Glycosaminoglycan xylosylkinase</fullName>
    </submittedName>
</protein>
<keyword evidence="5" id="KW-0325">Glycoprotein</keyword>
<reference evidence="10" key="1">
    <citation type="journal article" date="2023" name="G3 (Bethesda)">
        <title>Whole genome assembly and annotation of the endangered Caribbean coral Acropora cervicornis.</title>
        <authorList>
            <person name="Selwyn J.D."/>
            <person name="Vollmer S.V."/>
        </authorList>
    </citation>
    <scope>NUCLEOTIDE SEQUENCE</scope>
    <source>
        <strain evidence="10">K2</strain>
    </source>
</reference>